<keyword evidence="2" id="KW-1185">Reference proteome</keyword>
<comment type="caution">
    <text evidence="1">The sequence shown here is derived from an EMBL/GenBank/DDBJ whole genome shotgun (WGS) entry which is preliminary data.</text>
</comment>
<dbReference type="PANTHER" id="PTHR36059">
    <property type="entry name" value="OS02G0175800 PROTEIN"/>
    <property type="match status" value="1"/>
</dbReference>
<organism evidence="1 2">
    <name type="scientific">Adiantum capillus-veneris</name>
    <name type="common">Maidenhair fern</name>
    <dbReference type="NCBI Taxonomy" id="13818"/>
    <lineage>
        <taxon>Eukaryota</taxon>
        <taxon>Viridiplantae</taxon>
        <taxon>Streptophyta</taxon>
        <taxon>Embryophyta</taxon>
        <taxon>Tracheophyta</taxon>
        <taxon>Polypodiopsida</taxon>
        <taxon>Polypodiidae</taxon>
        <taxon>Polypodiales</taxon>
        <taxon>Pteridineae</taxon>
        <taxon>Pteridaceae</taxon>
        <taxon>Vittarioideae</taxon>
        <taxon>Adiantum</taxon>
    </lineage>
</organism>
<dbReference type="Proteomes" id="UP000886520">
    <property type="component" value="Chromosome 14"/>
</dbReference>
<feature type="non-terminal residue" evidence="1">
    <location>
        <position position="1"/>
    </location>
</feature>
<dbReference type="EMBL" id="JABFUD020000014">
    <property type="protein sequence ID" value="KAI5070672.1"/>
    <property type="molecule type" value="Genomic_DNA"/>
</dbReference>
<proteinExistence type="predicted"/>
<dbReference type="AlphaFoldDB" id="A0A9D4ZE20"/>
<reference evidence="1" key="1">
    <citation type="submission" date="2021-01" db="EMBL/GenBank/DDBJ databases">
        <title>Adiantum capillus-veneris genome.</title>
        <authorList>
            <person name="Fang Y."/>
            <person name="Liao Q."/>
        </authorList>
    </citation>
    <scope>NUCLEOTIDE SEQUENCE</scope>
    <source>
        <strain evidence="1">H3</strain>
        <tissue evidence="1">Leaf</tissue>
    </source>
</reference>
<dbReference type="OrthoDB" id="503863at2759"/>
<evidence type="ECO:0000313" key="2">
    <source>
        <dbReference type="Proteomes" id="UP000886520"/>
    </source>
</evidence>
<gene>
    <name evidence="1" type="ORF">GOP47_0015015</name>
</gene>
<name>A0A9D4ZE20_ADICA</name>
<sequence length="112" mass="12896">AEALPNTLRLWKRSEDAEHTMAMQFLNNLKGVKVKDVPQHIKPLLSREKANKAVHEFLEDYKRKYIETSSIKPLHHVLIGVGVISYLLALPQERRHLAHIEEQAKHGKSHGH</sequence>
<protein>
    <submittedName>
        <fullName evidence="1">Uncharacterized protein</fullName>
    </submittedName>
</protein>
<accession>A0A9D4ZE20</accession>
<evidence type="ECO:0000313" key="1">
    <source>
        <dbReference type="EMBL" id="KAI5070672.1"/>
    </source>
</evidence>
<dbReference type="PANTHER" id="PTHR36059:SF2">
    <property type="entry name" value="OS02G0175800 PROTEIN"/>
    <property type="match status" value="1"/>
</dbReference>